<name>A0ABT7BLW1_9CYAN</name>
<dbReference type="RefSeq" id="WP_283762778.1">
    <property type="nucleotide sequence ID" value="NZ_JAQPOK010000086.1"/>
</dbReference>
<proteinExistence type="predicted"/>
<organism evidence="3 4">
    <name type="scientific">Roseofilum halophilum BLCC-M91</name>
    <dbReference type="NCBI Taxonomy" id="3022259"/>
    <lineage>
        <taxon>Bacteria</taxon>
        <taxon>Bacillati</taxon>
        <taxon>Cyanobacteriota</taxon>
        <taxon>Cyanophyceae</taxon>
        <taxon>Desertifilales</taxon>
        <taxon>Desertifilaceae</taxon>
        <taxon>Roseofilum</taxon>
        <taxon>Roseofilum halophilum</taxon>
    </lineage>
</organism>
<dbReference type="InterPro" id="IPR001296">
    <property type="entry name" value="Glyco_trans_1"/>
</dbReference>
<keyword evidence="3" id="KW-0328">Glycosyltransferase</keyword>
<dbReference type="Proteomes" id="UP001231370">
    <property type="component" value="Unassembled WGS sequence"/>
</dbReference>
<evidence type="ECO:0000256" key="1">
    <source>
        <dbReference type="ARBA" id="ARBA00022679"/>
    </source>
</evidence>
<keyword evidence="1 3" id="KW-0808">Transferase</keyword>
<evidence type="ECO:0000259" key="2">
    <source>
        <dbReference type="Pfam" id="PF00534"/>
    </source>
</evidence>
<protein>
    <submittedName>
        <fullName evidence="3">Glycosyltransferase</fullName>
        <ecNumber evidence="3">2.4.-.-</ecNumber>
    </submittedName>
</protein>
<dbReference type="PANTHER" id="PTHR46401">
    <property type="entry name" value="GLYCOSYLTRANSFERASE WBBK-RELATED"/>
    <property type="match status" value="1"/>
</dbReference>
<dbReference type="SUPFAM" id="SSF53756">
    <property type="entry name" value="UDP-Glycosyltransferase/glycogen phosphorylase"/>
    <property type="match status" value="1"/>
</dbReference>
<evidence type="ECO:0000313" key="3">
    <source>
        <dbReference type="EMBL" id="MDJ1179451.1"/>
    </source>
</evidence>
<dbReference type="Gene3D" id="3.40.50.2000">
    <property type="entry name" value="Glycogen Phosphorylase B"/>
    <property type="match status" value="1"/>
</dbReference>
<dbReference type="Pfam" id="PF00534">
    <property type="entry name" value="Glycos_transf_1"/>
    <property type="match status" value="1"/>
</dbReference>
<dbReference type="GO" id="GO:0016757">
    <property type="term" value="F:glycosyltransferase activity"/>
    <property type="evidence" value="ECO:0007669"/>
    <property type="project" value="UniProtKB-KW"/>
</dbReference>
<dbReference type="PANTHER" id="PTHR46401:SF2">
    <property type="entry name" value="GLYCOSYLTRANSFERASE WBBK-RELATED"/>
    <property type="match status" value="1"/>
</dbReference>
<comment type="caution">
    <text evidence="3">The sequence shown here is derived from an EMBL/GenBank/DDBJ whole genome shotgun (WGS) entry which is preliminary data.</text>
</comment>
<keyword evidence="4" id="KW-1185">Reference proteome</keyword>
<gene>
    <name evidence="3" type="ORF">PJF56_11310</name>
</gene>
<sequence>MFYGYVYHSLSLYEGFGIPPLEAMSCGTPVIASNCSSIPEVVGDAGLLFNPREIRELADLLILLLESPGERDRLIEKGYQRTKRFSWDRTAAETMNVYRSVSQ</sequence>
<dbReference type="EMBL" id="JAQPOK010000086">
    <property type="protein sequence ID" value="MDJ1179451.1"/>
    <property type="molecule type" value="Genomic_DNA"/>
</dbReference>
<reference evidence="3 4" key="1">
    <citation type="submission" date="2023-01" db="EMBL/GenBank/DDBJ databases">
        <title>Novel diversity within Roseofilum (Cyanobacteria; Desertifilaceae) from marine benthic mats with descriptions of four novel species.</title>
        <authorList>
            <person name="Wang Y."/>
            <person name="Berthold D.E."/>
            <person name="Hu J."/>
            <person name="Lefler F.W."/>
            <person name="Laughinghouse H.D. IV."/>
        </authorList>
    </citation>
    <scope>NUCLEOTIDE SEQUENCE [LARGE SCALE GENOMIC DNA]</scope>
    <source>
        <strain evidence="3 4">BLCC-M91</strain>
    </source>
</reference>
<feature type="domain" description="Glycosyl transferase family 1" evidence="2">
    <location>
        <begin position="9"/>
        <end position="81"/>
    </location>
</feature>
<dbReference type="EC" id="2.4.-.-" evidence="3"/>
<evidence type="ECO:0000313" key="4">
    <source>
        <dbReference type="Proteomes" id="UP001231370"/>
    </source>
</evidence>
<accession>A0ABT7BLW1</accession>